<evidence type="ECO:0000313" key="3">
    <source>
        <dbReference type="Proteomes" id="UP001285263"/>
    </source>
</evidence>
<comment type="caution">
    <text evidence="2">The sequence shown here is derived from an EMBL/GenBank/DDBJ whole genome shotgun (WGS) entry which is preliminary data.</text>
</comment>
<gene>
    <name evidence="2" type="ORF">SNE35_16935</name>
</gene>
<dbReference type="RefSeq" id="WP_320424101.1">
    <property type="nucleotide sequence ID" value="NZ_JAXCLA010000005.1"/>
</dbReference>
<evidence type="ECO:0000256" key="1">
    <source>
        <dbReference type="SAM" id="MobiDB-lite"/>
    </source>
</evidence>
<proteinExistence type="predicted"/>
<feature type="region of interest" description="Disordered" evidence="1">
    <location>
        <begin position="215"/>
        <end position="235"/>
    </location>
</feature>
<name>A0ABU5DKC0_9BURK</name>
<accession>A0ABU5DKC0</accession>
<evidence type="ECO:0000313" key="2">
    <source>
        <dbReference type="EMBL" id="MDY0746206.1"/>
    </source>
</evidence>
<dbReference type="EMBL" id="JAXCLA010000005">
    <property type="protein sequence ID" value="MDY0746206.1"/>
    <property type="molecule type" value="Genomic_DNA"/>
</dbReference>
<protein>
    <submittedName>
        <fullName evidence="2">Uncharacterized protein</fullName>
    </submittedName>
</protein>
<dbReference type="Proteomes" id="UP001285263">
    <property type="component" value="Unassembled WGS sequence"/>
</dbReference>
<reference evidence="2 3" key="1">
    <citation type="submission" date="2023-11" db="EMBL/GenBank/DDBJ databases">
        <title>Paucibacter sp. nov., isolated from fresh soil in Korea.</title>
        <authorList>
            <person name="Le N.T.T."/>
        </authorList>
    </citation>
    <scope>NUCLEOTIDE SEQUENCE [LARGE SCALE GENOMIC DNA]</scope>
    <source>
        <strain evidence="2 3">R3-3</strain>
    </source>
</reference>
<organism evidence="2 3">
    <name type="scientific">Roseateles agri</name>
    <dbReference type="NCBI Taxonomy" id="3098619"/>
    <lineage>
        <taxon>Bacteria</taxon>
        <taxon>Pseudomonadati</taxon>
        <taxon>Pseudomonadota</taxon>
        <taxon>Betaproteobacteria</taxon>
        <taxon>Burkholderiales</taxon>
        <taxon>Sphaerotilaceae</taxon>
        <taxon>Roseateles</taxon>
    </lineage>
</organism>
<keyword evidence="3" id="KW-1185">Reference proteome</keyword>
<feature type="compositionally biased region" description="Acidic residues" evidence="1">
    <location>
        <begin position="218"/>
        <end position="235"/>
    </location>
</feature>
<sequence>MAEKLSKEVWVTFTKKNKLSLDDGALLKALEKFDKCDEKQHEARSAALEGIVDQVKKQVALLVKAKKGLGDKLFGQAKDKLYELLDEAEKLQKSEAHAGNAEDEEADSPTLLTSAMIPLVRTLQKGETTMPALIAVTSKKTAVLISRRAISPARRKLLAEYLQETSGIKYLMAQCTGASGQLEFQLDSSPGGLSKRLKQAVFDQTGLRTRITLRFGEESESDGEEEESGGGAEADDPLLATYMARFEALDEPYRQALRRNPEMEAKLLALHGFAIDKAEVHQFQAALQALDRLEKLINETPAATAAGGAKPASFVAFTQTRLAWDQTRKAVQADLRKLEAEILARCKDESDFADIEVGAKTLYEMLDVLDERLIDKLDEALNAATPQARQQLHLQAREIVDEYLEFVETDELVADIDANGFVDTAVRSTLTARLHDMAGRLASSYAA</sequence>